<dbReference type="GO" id="GO:0004519">
    <property type="term" value="F:endonuclease activity"/>
    <property type="evidence" value="ECO:0007669"/>
    <property type="project" value="UniProtKB-KW"/>
</dbReference>
<comment type="caution">
    <text evidence="2">The sequence shown here is derived from an EMBL/GenBank/DDBJ whole genome shotgun (WGS) entry which is preliminary data.</text>
</comment>
<evidence type="ECO:0000259" key="1">
    <source>
        <dbReference type="Pfam" id="PF04480"/>
    </source>
</evidence>
<proteinExistence type="predicted"/>
<dbReference type="Pfam" id="PF04480">
    <property type="entry name" value="DUF559"/>
    <property type="match status" value="1"/>
</dbReference>
<dbReference type="RefSeq" id="WP_396639951.1">
    <property type="nucleotide sequence ID" value="NZ_JBIQWL010000002.1"/>
</dbReference>
<dbReference type="Gene3D" id="3.40.960.10">
    <property type="entry name" value="VSR Endonuclease"/>
    <property type="match status" value="1"/>
</dbReference>
<evidence type="ECO:0000313" key="2">
    <source>
        <dbReference type="EMBL" id="MFH8250005.1"/>
    </source>
</evidence>
<reference evidence="2 3" key="1">
    <citation type="submission" date="2024-09" db="EMBL/GenBank/DDBJ databases">
        <authorList>
            <person name="Pan X."/>
        </authorList>
    </citation>
    <scope>NUCLEOTIDE SEQUENCE [LARGE SCALE GENOMIC DNA]</scope>
    <source>
        <strain evidence="2 3">B2969</strain>
    </source>
</reference>
<feature type="domain" description="DUF559" evidence="1">
    <location>
        <begin position="189"/>
        <end position="265"/>
    </location>
</feature>
<gene>
    <name evidence="2" type="ORF">ACH3VR_06530</name>
</gene>
<protein>
    <submittedName>
        <fullName evidence="2">Endonuclease domain-containing protein</fullName>
    </submittedName>
</protein>
<evidence type="ECO:0000313" key="3">
    <source>
        <dbReference type="Proteomes" id="UP001610861"/>
    </source>
</evidence>
<sequence length="276" mass="30115">MDVVELVKSYGGVVLSSTLTARHVRPHLVEKAVAEGNVVRLRRRWVALPDADPLLRSAARTGVLLSCVTQAKRRGLWVLPKDEPAHVAARPHAGRVSVAASTVVHWRHPVVPRSPDALEDQIENVLALVALCQPQETALAIWESALRQGLVDPAAMRLLPLPAEAQMLLDIANPFADSGLETIVGPRLRWLGLRIVSQAWILGHRVDFLIGDRLVLQIDGGHHVGPQRTSDITHDAQLMLGGYHVIRVGYHQVINDWPGVQALITGAIARGLHRAA</sequence>
<name>A0ABW7Q5J6_9MICO</name>
<keyword evidence="2" id="KW-0540">Nuclease</keyword>
<keyword evidence="2" id="KW-0378">Hydrolase</keyword>
<dbReference type="InterPro" id="IPR007569">
    <property type="entry name" value="DUF559"/>
</dbReference>
<dbReference type="Proteomes" id="UP001610861">
    <property type="component" value="Unassembled WGS sequence"/>
</dbReference>
<keyword evidence="2" id="KW-0255">Endonuclease</keyword>
<keyword evidence="3" id="KW-1185">Reference proteome</keyword>
<organism evidence="2 3">
    <name type="scientific">Microbacterium alkaliflavum</name>
    <dbReference type="NCBI Taxonomy" id="3248839"/>
    <lineage>
        <taxon>Bacteria</taxon>
        <taxon>Bacillati</taxon>
        <taxon>Actinomycetota</taxon>
        <taxon>Actinomycetes</taxon>
        <taxon>Micrococcales</taxon>
        <taxon>Microbacteriaceae</taxon>
        <taxon>Microbacterium</taxon>
    </lineage>
</organism>
<accession>A0ABW7Q5J6</accession>
<dbReference type="EMBL" id="JBIQWL010000002">
    <property type="protein sequence ID" value="MFH8250005.1"/>
    <property type="molecule type" value="Genomic_DNA"/>
</dbReference>